<dbReference type="EMBL" id="BAAAUH010000002">
    <property type="protein sequence ID" value="GAA3161084.1"/>
    <property type="molecule type" value="Genomic_DNA"/>
</dbReference>
<sequence>MTLRWVAPASARAGARTRKEGVSQPVATEVDVMDSGMRAAPVTVTAIGRHLLAPHMRRAGDAPVRRRSATA</sequence>
<name>A0ABP6NXW1_9ACTN</name>
<evidence type="ECO:0000313" key="3">
    <source>
        <dbReference type="Proteomes" id="UP001501866"/>
    </source>
</evidence>
<accession>A0ABP6NXW1</accession>
<proteinExistence type="predicted"/>
<evidence type="ECO:0000313" key="2">
    <source>
        <dbReference type="EMBL" id="GAA3161084.1"/>
    </source>
</evidence>
<gene>
    <name evidence="2" type="ORF">GCM10010451_06360</name>
</gene>
<protein>
    <recommendedName>
        <fullName evidence="4">HTH lysR-type domain-containing protein</fullName>
    </recommendedName>
</protein>
<evidence type="ECO:0008006" key="4">
    <source>
        <dbReference type="Google" id="ProtNLM"/>
    </source>
</evidence>
<keyword evidence="3" id="KW-1185">Reference proteome</keyword>
<organism evidence="2 3">
    <name type="scientific">Streptomyces virens</name>
    <dbReference type="NCBI Taxonomy" id="285572"/>
    <lineage>
        <taxon>Bacteria</taxon>
        <taxon>Bacillati</taxon>
        <taxon>Actinomycetota</taxon>
        <taxon>Actinomycetes</taxon>
        <taxon>Kitasatosporales</taxon>
        <taxon>Streptomycetaceae</taxon>
        <taxon>Streptomyces</taxon>
    </lineage>
</organism>
<reference evidence="3" key="1">
    <citation type="journal article" date="2019" name="Int. J. Syst. Evol. Microbiol.">
        <title>The Global Catalogue of Microorganisms (GCM) 10K type strain sequencing project: providing services to taxonomists for standard genome sequencing and annotation.</title>
        <authorList>
            <consortium name="The Broad Institute Genomics Platform"/>
            <consortium name="The Broad Institute Genome Sequencing Center for Infectious Disease"/>
            <person name="Wu L."/>
            <person name="Ma J."/>
        </authorList>
    </citation>
    <scope>NUCLEOTIDE SEQUENCE [LARGE SCALE GENOMIC DNA]</scope>
    <source>
        <strain evidence="3">JCM 9095</strain>
    </source>
</reference>
<dbReference type="Proteomes" id="UP001501866">
    <property type="component" value="Unassembled WGS sequence"/>
</dbReference>
<evidence type="ECO:0000256" key="1">
    <source>
        <dbReference type="SAM" id="MobiDB-lite"/>
    </source>
</evidence>
<comment type="caution">
    <text evidence="2">The sequence shown here is derived from an EMBL/GenBank/DDBJ whole genome shotgun (WGS) entry which is preliminary data.</text>
</comment>
<feature type="region of interest" description="Disordered" evidence="1">
    <location>
        <begin position="1"/>
        <end position="22"/>
    </location>
</feature>